<evidence type="ECO:0000313" key="5">
    <source>
        <dbReference type="EMBL" id="GJC87810.1"/>
    </source>
</evidence>
<dbReference type="CDD" id="cd00311">
    <property type="entry name" value="TIM"/>
    <property type="match status" value="1"/>
</dbReference>
<dbReference type="PROSITE" id="PS51440">
    <property type="entry name" value="TIM_2"/>
    <property type="match status" value="1"/>
</dbReference>
<keyword evidence="4" id="KW-0324">Glycolysis</keyword>
<dbReference type="GO" id="GO:0006094">
    <property type="term" value="P:gluconeogenesis"/>
    <property type="evidence" value="ECO:0007669"/>
    <property type="project" value="UniProtKB-KW"/>
</dbReference>
<dbReference type="SUPFAM" id="SSF51351">
    <property type="entry name" value="Triosephosphate isomerase (TIM)"/>
    <property type="match status" value="1"/>
</dbReference>
<dbReference type="Proteomes" id="UP001055172">
    <property type="component" value="Unassembled WGS sequence"/>
</dbReference>
<comment type="similarity">
    <text evidence="1 4">Belongs to the triosephosphate isomerase family.</text>
</comment>
<evidence type="ECO:0000256" key="1">
    <source>
        <dbReference type="ARBA" id="ARBA00007422"/>
    </source>
</evidence>
<comment type="subunit">
    <text evidence="2">Homodimer.</text>
</comment>
<reference evidence="5 6" key="1">
    <citation type="submission" date="2021-07" db="EMBL/GenBank/DDBJ databases">
        <title>Genome data of Colletotrichum spaethianum.</title>
        <authorList>
            <person name="Utami Y.D."/>
            <person name="Hiruma K."/>
        </authorList>
    </citation>
    <scope>NUCLEOTIDE SEQUENCE [LARGE SCALE GENOMIC DNA]</scope>
    <source>
        <strain evidence="5 6">MAFF 242679</strain>
    </source>
</reference>
<keyword evidence="4" id="KW-0312">Gluconeogenesis</keyword>
<gene>
    <name evidence="5" type="ORF">ColLi_10648</name>
</gene>
<comment type="pathway">
    <text evidence="4">Carbohydrate degradation; glycolysis; D-glyceraldehyde 3-phosphate from glycerone phosphate: step 1/1.</text>
</comment>
<dbReference type="GO" id="GO:0004807">
    <property type="term" value="F:triose-phosphate isomerase activity"/>
    <property type="evidence" value="ECO:0007669"/>
    <property type="project" value="UniProtKB-EC"/>
</dbReference>
<accession>A0AA37GW61</accession>
<comment type="caution">
    <text evidence="5">The sequence shown here is derived from an EMBL/GenBank/DDBJ whole genome shotgun (WGS) entry which is preliminary data.</text>
</comment>
<protein>
    <recommendedName>
        <fullName evidence="4">Triosephosphate isomerase</fullName>
        <ecNumber evidence="4">5.3.1.1</ecNumber>
    </recommendedName>
</protein>
<comment type="catalytic activity">
    <reaction evidence="4">
        <text>D-glyceraldehyde 3-phosphate = dihydroxyacetone phosphate</text>
        <dbReference type="Rhea" id="RHEA:18585"/>
        <dbReference type="ChEBI" id="CHEBI:57642"/>
        <dbReference type="ChEBI" id="CHEBI:59776"/>
        <dbReference type="EC" id="5.3.1.1"/>
    </reaction>
</comment>
<evidence type="ECO:0000256" key="3">
    <source>
        <dbReference type="ARBA" id="ARBA00023235"/>
    </source>
</evidence>
<evidence type="ECO:0000313" key="6">
    <source>
        <dbReference type="Proteomes" id="UP001055172"/>
    </source>
</evidence>
<keyword evidence="6" id="KW-1185">Reference proteome</keyword>
<dbReference type="GO" id="GO:0046166">
    <property type="term" value="P:glyceraldehyde-3-phosphate biosynthetic process"/>
    <property type="evidence" value="ECO:0007669"/>
    <property type="project" value="TreeGrafter"/>
</dbReference>
<sequence>MAVPVRRLVGVQTKMYLSHAQTQAYLDALTTTLSKTPPLASQVDFFLLVDHISLAAVASQWKASPHHGALRLRIGAQDTSPEDHGAFTGQVSAAVLAEVGCEIVMVGHAERRRIFGEDDGLVARKAAAAARNGMVPLVCVGEVTRPEAGGVEAAVAACRAQIETVVAAVPEEAEVVLAYEPVWAIGAEEPAAAEYVVAVARGIKGLECVRARRGLVRVVYGGSAGPGMFEGVKDGVDGLFMARFGLDVGVVGGLLGRWLLRDGCSR</sequence>
<dbReference type="GO" id="GO:0005829">
    <property type="term" value="C:cytosol"/>
    <property type="evidence" value="ECO:0007669"/>
    <property type="project" value="TreeGrafter"/>
</dbReference>
<proteinExistence type="inferred from homology"/>
<dbReference type="Gene3D" id="3.20.20.70">
    <property type="entry name" value="Aldolase class I"/>
    <property type="match status" value="1"/>
</dbReference>
<organism evidence="5 6">
    <name type="scientific">Colletotrichum liriopes</name>
    <dbReference type="NCBI Taxonomy" id="708192"/>
    <lineage>
        <taxon>Eukaryota</taxon>
        <taxon>Fungi</taxon>
        <taxon>Dikarya</taxon>
        <taxon>Ascomycota</taxon>
        <taxon>Pezizomycotina</taxon>
        <taxon>Sordariomycetes</taxon>
        <taxon>Hypocreomycetidae</taxon>
        <taxon>Glomerellales</taxon>
        <taxon>Glomerellaceae</taxon>
        <taxon>Colletotrichum</taxon>
        <taxon>Colletotrichum spaethianum species complex</taxon>
    </lineage>
</organism>
<name>A0AA37GW61_9PEZI</name>
<dbReference type="PANTHER" id="PTHR21139:SF2">
    <property type="entry name" value="TRIOSEPHOSPHATE ISOMERASE"/>
    <property type="match status" value="1"/>
</dbReference>
<dbReference type="Pfam" id="PF00121">
    <property type="entry name" value="TIM"/>
    <property type="match status" value="1"/>
</dbReference>
<dbReference type="InterPro" id="IPR000652">
    <property type="entry name" value="Triosephosphate_isomerase"/>
</dbReference>
<evidence type="ECO:0000256" key="4">
    <source>
        <dbReference type="RuleBase" id="RU363013"/>
    </source>
</evidence>
<dbReference type="EMBL" id="BPPX01000028">
    <property type="protein sequence ID" value="GJC87810.1"/>
    <property type="molecule type" value="Genomic_DNA"/>
</dbReference>
<keyword evidence="3 4" id="KW-0413">Isomerase</keyword>
<dbReference type="AlphaFoldDB" id="A0AA37GW61"/>
<dbReference type="GO" id="GO:0019563">
    <property type="term" value="P:glycerol catabolic process"/>
    <property type="evidence" value="ECO:0007669"/>
    <property type="project" value="TreeGrafter"/>
</dbReference>
<evidence type="ECO:0000256" key="2">
    <source>
        <dbReference type="ARBA" id="ARBA00011738"/>
    </source>
</evidence>
<dbReference type="InterPro" id="IPR013785">
    <property type="entry name" value="Aldolase_TIM"/>
</dbReference>
<dbReference type="PANTHER" id="PTHR21139">
    <property type="entry name" value="TRIOSEPHOSPHATE ISOMERASE"/>
    <property type="match status" value="1"/>
</dbReference>
<dbReference type="InterPro" id="IPR035990">
    <property type="entry name" value="TIM_sf"/>
</dbReference>
<comment type="pathway">
    <text evidence="4">Carbohydrate biosynthesis; gluconeogenesis.</text>
</comment>
<dbReference type="EC" id="5.3.1.1" evidence="4"/>
<dbReference type="GO" id="GO:0006096">
    <property type="term" value="P:glycolytic process"/>
    <property type="evidence" value="ECO:0007669"/>
    <property type="project" value="UniProtKB-KW"/>
</dbReference>